<accession>A0AAN7UUY0</accession>
<keyword evidence="2" id="KW-1185">Reference proteome</keyword>
<evidence type="ECO:0000313" key="1">
    <source>
        <dbReference type="EMBL" id="KAK5636567.1"/>
    </source>
</evidence>
<reference evidence="1 2" key="1">
    <citation type="submission" date="2023-10" db="EMBL/GenBank/DDBJ databases">
        <title>Draft genome sequence of Xylaria bambusicola isolate GMP-LS, the root and basal stem rot pathogen of sugarcane in Indonesia.</title>
        <authorList>
            <person name="Selvaraj P."/>
            <person name="Muralishankar V."/>
            <person name="Muruganantham S."/>
            <person name="Sp S."/>
            <person name="Haryani S."/>
            <person name="Lau K.J.X."/>
            <person name="Naqvi N.I."/>
        </authorList>
    </citation>
    <scope>NUCLEOTIDE SEQUENCE [LARGE SCALE GENOMIC DNA]</scope>
    <source>
        <strain evidence="1">GMP-LS</strain>
    </source>
</reference>
<name>A0AAN7UUY0_9PEZI</name>
<dbReference type="Proteomes" id="UP001305414">
    <property type="component" value="Unassembled WGS sequence"/>
</dbReference>
<gene>
    <name evidence="1" type="ORF">RRF57_012279</name>
</gene>
<dbReference type="AlphaFoldDB" id="A0AAN7UUY0"/>
<organism evidence="1 2">
    <name type="scientific">Xylaria bambusicola</name>
    <dbReference type="NCBI Taxonomy" id="326684"/>
    <lineage>
        <taxon>Eukaryota</taxon>
        <taxon>Fungi</taxon>
        <taxon>Dikarya</taxon>
        <taxon>Ascomycota</taxon>
        <taxon>Pezizomycotina</taxon>
        <taxon>Sordariomycetes</taxon>
        <taxon>Xylariomycetidae</taxon>
        <taxon>Xylariales</taxon>
        <taxon>Xylariaceae</taxon>
        <taxon>Xylaria</taxon>
    </lineage>
</organism>
<proteinExistence type="predicted"/>
<sequence>MTSKVNRLVSFYEDKAKTGDVATSPNVPIAAYGLRREGGAQASLADTAFIEPYTGHSENAWYSNYKVSLGPLNALCWYVVSPLLRSYVTMSIRLTKDEEIGSERYTKMRYRDMMVDNYLDAGGDLRTWQWMGIANIANIVTRKLMREVLEGRGIDHKEPPCSAEVLRGDKEFAHVLDGNPFTRGIQGLLRKYEKDMGKAKIKRVIFVISPFDYHMIVEMYRPGENGYPDET</sequence>
<evidence type="ECO:0000313" key="2">
    <source>
        <dbReference type="Proteomes" id="UP001305414"/>
    </source>
</evidence>
<protein>
    <submittedName>
        <fullName evidence="1">Uncharacterized protein</fullName>
    </submittedName>
</protein>
<comment type="caution">
    <text evidence="1">The sequence shown here is derived from an EMBL/GenBank/DDBJ whole genome shotgun (WGS) entry which is preliminary data.</text>
</comment>
<dbReference type="EMBL" id="JAWHQM010000073">
    <property type="protein sequence ID" value="KAK5636567.1"/>
    <property type="molecule type" value="Genomic_DNA"/>
</dbReference>